<evidence type="ECO:0000313" key="3">
    <source>
        <dbReference type="Proteomes" id="UP000283634"/>
    </source>
</evidence>
<protein>
    <submittedName>
        <fullName evidence="2">Uncharacterized protein</fullName>
    </submittedName>
</protein>
<proteinExistence type="predicted"/>
<feature type="region of interest" description="Disordered" evidence="1">
    <location>
        <begin position="102"/>
        <end position="143"/>
    </location>
</feature>
<dbReference type="EMBL" id="MKGL01000126">
    <property type="protein sequence ID" value="RNF05751.1"/>
    <property type="molecule type" value="Genomic_DNA"/>
</dbReference>
<sequence length="155" mass="17122">MEKWQSLNRRCTLRGGGAASGADSPLPPFFHFGEKETVTNGVTSKRNFGSADPMQSGGAWCSPLSKALATASVLDKPTEGCYLHSSNNAKEDKNVCHKTPERRMKPARRRFRKPPMKLPSSNGEPRIQTAERSQSLRSDEASCPDSAYWLCHFHA</sequence>
<accession>A0A422NJV8</accession>
<dbReference type="Proteomes" id="UP000283634">
    <property type="component" value="Unassembled WGS sequence"/>
</dbReference>
<keyword evidence="3" id="KW-1185">Reference proteome</keyword>
<dbReference type="OrthoDB" id="10671409at2759"/>
<evidence type="ECO:0000256" key="1">
    <source>
        <dbReference type="SAM" id="MobiDB-lite"/>
    </source>
</evidence>
<dbReference type="GeneID" id="40328308"/>
<dbReference type="RefSeq" id="XP_029238861.1">
    <property type="nucleotide sequence ID" value="XM_029381308.1"/>
</dbReference>
<feature type="compositionally biased region" description="Basic residues" evidence="1">
    <location>
        <begin position="105"/>
        <end position="115"/>
    </location>
</feature>
<reference evidence="2 3" key="1">
    <citation type="journal article" date="2018" name="BMC Genomics">
        <title>Genomic comparison of Trypanosoma conorhini and Trypanosoma rangeli to Trypanosoma cruzi strains of high and low virulence.</title>
        <authorList>
            <person name="Bradwell K.R."/>
            <person name="Koparde V.N."/>
            <person name="Matveyev A.V."/>
            <person name="Serrano M.G."/>
            <person name="Alves J.M."/>
            <person name="Parikh H."/>
            <person name="Huang B."/>
            <person name="Lee V."/>
            <person name="Espinosa-Alvarez O."/>
            <person name="Ortiz P.A."/>
            <person name="Costa-Martins A.G."/>
            <person name="Teixeira M.M."/>
            <person name="Buck G.A."/>
        </authorList>
    </citation>
    <scope>NUCLEOTIDE SEQUENCE [LARGE SCALE GENOMIC DNA]</scope>
    <source>
        <strain evidence="2 3">AM80</strain>
    </source>
</reference>
<gene>
    <name evidence="2" type="ORF">TraAM80_04375</name>
</gene>
<evidence type="ECO:0000313" key="2">
    <source>
        <dbReference type="EMBL" id="RNF05751.1"/>
    </source>
</evidence>
<comment type="caution">
    <text evidence="2">The sequence shown here is derived from an EMBL/GenBank/DDBJ whole genome shotgun (WGS) entry which is preliminary data.</text>
</comment>
<name>A0A422NJV8_TRYRA</name>
<dbReference type="AlphaFoldDB" id="A0A422NJV8"/>
<organism evidence="2 3">
    <name type="scientific">Trypanosoma rangeli</name>
    <dbReference type="NCBI Taxonomy" id="5698"/>
    <lineage>
        <taxon>Eukaryota</taxon>
        <taxon>Discoba</taxon>
        <taxon>Euglenozoa</taxon>
        <taxon>Kinetoplastea</taxon>
        <taxon>Metakinetoplastina</taxon>
        <taxon>Trypanosomatida</taxon>
        <taxon>Trypanosomatidae</taxon>
        <taxon>Trypanosoma</taxon>
        <taxon>Herpetosoma</taxon>
    </lineage>
</organism>